<gene>
    <name evidence="2" type="ORF">WKW77_12915</name>
</gene>
<sequence>MRRRIYWLMPDLASARRAMHDLVQARVDVAHIHFAASEGTDMAGLHAANVWQTSDLVHAAKTGWAIGSACGMILGLIAGLNFPVLGDEPEWELAVVLGGMGGVVGAWSASMIGISIPSPGVQRFEGAMDRGWILLMVDPPRARAEQIEALLRTTHPEALFEGEAQQVPAFR</sequence>
<organism evidence="2 3">
    <name type="scientific">Variovorax ureilyticus</name>
    <dbReference type="NCBI Taxonomy" id="1836198"/>
    <lineage>
        <taxon>Bacteria</taxon>
        <taxon>Pseudomonadati</taxon>
        <taxon>Pseudomonadota</taxon>
        <taxon>Betaproteobacteria</taxon>
        <taxon>Burkholderiales</taxon>
        <taxon>Comamonadaceae</taxon>
        <taxon>Variovorax</taxon>
    </lineage>
</organism>
<accession>A0ABU8VE82</accession>
<keyword evidence="3" id="KW-1185">Reference proteome</keyword>
<protein>
    <submittedName>
        <fullName evidence="2">DUF1269 domain-containing protein</fullName>
    </submittedName>
</protein>
<proteinExistence type="predicted"/>
<name>A0ABU8VE82_9BURK</name>
<reference evidence="2 3" key="1">
    <citation type="submission" date="2024-03" db="EMBL/GenBank/DDBJ databases">
        <title>Novel species of the genus Variovorax.</title>
        <authorList>
            <person name="Liu Q."/>
            <person name="Xin Y.-H."/>
        </authorList>
    </citation>
    <scope>NUCLEOTIDE SEQUENCE [LARGE SCALE GENOMIC DNA]</scope>
    <source>
        <strain evidence="2 3">KACC 18899</strain>
    </source>
</reference>
<dbReference type="EMBL" id="JBBKZU010000005">
    <property type="protein sequence ID" value="MEJ8811974.1"/>
    <property type="molecule type" value="Genomic_DNA"/>
</dbReference>
<dbReference type="Proteomes" id="UP001365846">
    <property type="component" value="Unassembled WGS sequence"/>
</dbReference>
<keyword evidence="1" id="KW-1133">Transmembrane helix</keyword>
<dbReference type="RefSeq" id="WP_340357247.1">
    <property type="nucleotide sequence ID" value="NZ_JBBKZU010000005.1"/>
</dbReference>
<feature type="transmembrane region" description="Helical" evidence="1">
    <location>
        <begin position="91"/>
        <end position="114"/>
    </location>
</feature>
<evidence type="ECO:0000313" key="2">
    <source>
        <dbReference type="EMBL" id="MEJ8811974.1"/>
    </source>
</evidence>
<keyword evidence="1" id="KW-0812">Transmembrane</keyword>
<comment type="caution">
    <text evidence="2">The sequence shown here is derived from an EMBL/GenBank/DDBJ whole genome shotgun (WGS) entry which is preliminary data.</text>
</comment>
<evidence type="ECO:0000256" key="1">
    <source>
        <dbReference type="SAM" id="Phobius"/>
    </source>
</evidence>
<keyword evidence="1" id="KW-0472">Membrane</keyword>
<evidence type="ECO:0000313" key="3">
    <source>
        <dbReference type="Proteomes" id="UP001365846"/>
    </source>
</evidence>
<feature type="transmembrane region" description="Helical" evidence="1">
    <location>
        <begin position="64"/>
        <end position="85"/>
    </location>
</feature>